<dbReference type="InterPro" id="IPR051260">
    <property type="entry name" value="Diverse_substr_monoxygenases"/>
</dbReference>
<organism evidence="6 7">
    <name type="scientific">Streptomyces polygonati</name>
    <dbReference type="NCBI Taxonomy" id="1617087"/>
    <lineage>
        <taxon>Bacteria</taxon>
        <taxon>Bacillati</taxon>
        <taxon>Actinomycetota</taxon>
        <taxon>Actinomycetes</taxon>
        <taxon>Kitasatosporales</taxon>
        <taxon>Streptomycetaceae</taxon>
        <taxon>Streptomyces</taxon>
    </lineage>
</organism>
<reference evidence="7" key="1">
    <citation type="journal article" date="2019" name="Int. J. Syst. Evol. Microbiol.">
        <title>The Global Catalogue of Microorganisms (GCM) 10K type strain sequencing project: providing services to taxonomists for standard genome sequencing and annotation.</title>
        <authorList>
            <consortium name="The Broad Institute Genomics Platform"/>
            <consortium name="The Broad Institute Genome Sequencing Center for Infectious Disease"/>
            <person name="Wu L."/>
            <person name="Ma J."/>
        </authorList>
    </citation>
    <scope>NUCLEOTIDE SEQUENCE [LARGE SCALE GENOMIC DNA]</scope>
    <source>
        <strain evidence="7">CGMCC 4.7237</strain>
    </source>
</reference>
<evidence type="ECO:0000313" key="7">
    <source>
        <dbReference type="Proteomes" id="UP001595765"/>
    </source>
</evidence>
<dbReference type="InterPro" id="IPR036661">
    <property type="entry name" value="Luciferase-like_sf"/>
</dbReference>
<evidence type="ECO:0000256" key="3">
    <source>
        <dbReference type="ARBA" id="ARBA00023002"/>
    </source>
</evidence>
<dbReference type="RefSeq" id="WP_386437020.1">
    <property type="nucleotide sequence ID" value="NZ_JBHSBB010000034.1"/>
</dbReference>
<gene>
    <name evidence="6" type="ORF">ACFO3J_31945</name>
</gene>
<evidence type="ECO:0000256" key="4">
    <source>
        <dbReference type="ARBA" id="ARBA00023033"/>
    </source>
</evidence>
<dbReference type="PANTHER" id="PTHR30011">
    <property type="entry name" value="ALKANESULFONATE MONOOXYGENASE-RELATED"/>
    <property type="match status" value="1"/>
</dbReference>
<keyword evidence="3" id="KW-0560">Oxidoreductase</keyword>
<keyword evidence="2" id="KW-0288">FMN</keyword>
<keyword evidence="4" id="KW-0503">Monooxygenase</keyword>
<protein>
    <submittedName>
        <fullName evidence="6">LLM class flavin-dependent oxidoreductase</fullName>
    </submittedName>
</protein>
<feature type="region of interest" description="Disordered" evidence="5">
    <location>
        <begin position="140"/>
        <end position="175"/>
    </location>
</feature>
<accession>A0ABV8HVE6</accession>
<feature type="region of interest" description="Disordered" evidence="5">
    <location>
        <begin position="1"/>
        <end position="28"/>
    </location>
</feature>
<evidence type="ECO:0000256" key="5">
    <source>
        <dbReference type="SAM" id="MobiDB-lite"/>
    </source>
</evidence>
<comment type="caution">
    <text evidence="6">The sequence shown here is derived from an EMBL/GenBank/DDBJ whole genome shotgun (WGS) entry which is preliminary data.</text>
</comment>
<dbReference type="Proteomes" id="UP001595765">
    <property type="component" value="Unassembled WGS sequence"/>
</dbReference>
<proteinExistence type="predicted"/>
<dbReference type="SUPFAM" id="SSF51679">
    <property type="entry name" value="Bacterial luciferase-like"/>
    <property type="match status" value="1"/>
</dbReference>
<name>A0ABV8HVE6_9ACTN</name>
<sequence length="378" mass="39277">MPAETSPLAPTPLLSGPQPPAPAPLSYRRTRTRTLHLAVAIDGGSGQHPPEYYVELARLAERGALDFVTLGGGGGRDGHHGDRGRASDALALLARVAPATDRIGLVPSVDAAPSSSSAAGPALDVATLDWVSGGRAGWTVTVPAEGEDGEDKDEGGRARGRDTGRGAAARQRAAERAEARWRRAGDAIEAAALAWDSGDGPRPPQGRPVIALDVTEPGARAVAARHADIAFVRAADKEQADRIRGELRLLTAEMGRDPDRLLVLGELSVDLGGGELGWPAGMVAAPVADGAGGVLFSGGPVDLAELIADWQRSGVVDGFHVRPVEPRRDLERFVNGTAALLQHRGLFRSFHPGATLREHLGLRGRAGDRLAATGGVMA</sequence>
<feature type="compositionally biased region" description="Basic and acidic residues" evidence="5">
    <location>
        <begin position="154"/>
        <end position="164"/>
    </location>
</feature>
<keyword evidence="7" id="KW-1185">Reference proteome</keyword>
<keyword evidence="1" id="KW-0285">Flavoprotein</keyword>
<evidence type="ECO:0000256" key="2">
    <source>
        <dbReference type="ARBA" id="ARBA00022643"/>
    </source>
</evidence>
<evidence type="ECO:0000256" key="1">
    <source>
        <dbReference type="ARBA" id="ARBA00022630"/>
    </source>
</evidence>
<dbReference type="Gene3D" id="3.20.20.30">
    <property type="entry name" value="Luciferase-like domain"/>
    <property type="match status" value="1"/>
</dbReference>
<dbReference type="PANTHER" id="PTHR30011:SF16">
    <property type="entry name" value="C2H2 FINGER DOMAIN TRANSCRIPTION FACTOR (EUROFUNG)-RELATED"/>
    <property type="match status" value="1"/>
</dbReference>
<evidence type="ECO:0000313" key="6">
    <source>
        <dbReference type="EMBL" id="MFC4036038.1"/>
    </source>
</evidence>
<dbReference type="EMBL" id="JBHSBB010000034">
    <property type="protein sequence ID" value="MFC4036038.1"/>
    <property type="molecule type" value="Genomic_DNA"/>
</dbReference>